<dbReference type="Proteomes" id="UP000241208">
    <property type="component" value="Unassembled WGS sequence"/>
</dbReference>
<dbReference type="PANTHER" id="PTHR30354:SF20">
    <property type="entry name" value="HIGH-AFFINITY GLUCONATE TRANSPORTER"/>
    <property type="match status" value="1"/>
</dbReference>
<keyword evidence="1" id="KW-0472">Membrane</keyword>
<feature type="transmembrane region" description="Helical" evidence="1">
    <location>
        <begin position="32"/>
        <end position="48"/>
    </location>
</feature>
<accession>A0A2T4LNS5</accession>
<dbReference type="PANTHER" id="PTHR30354">
    <property type="entry name" value="GNT FAMILY GLUCONATE TRANSPORTER"/>
    <property type="match status" value="1"/>
</dbReference>
<organism evidence="2 3">
    <name type="scientific">Staphylococcus cohnii</name>
    <dbReference type="NCBI Taxonomy" id="29382"/>
    <lineage>
        <taxon>Bacteria</taxon>
        <taxon>Bacillati</taxon>
        <taxon>Bacillota</taxon>
        <taxon>Bacilli</taxon>
        <taxon>Bacillales</taxon>
        <taxon>Staphylococcaceae</taxon>
        <taxon>Staphylococcus</taxon>
        <taxon>Staphylococcus cohnii species complex</taxon>
    </lineage>
</organism>
<proteinExistence type="predicted"/>
<evidence type="ECO:0000256" key="1">
    <source>
        <dbReference type="SAM" id="Phobius"/>
    </source>
</evidence>
<feature type="transmembrane region" description="Helical" evidence="1">
    <location>
        <begin position="60"/>
        <end position="83"/>
    </location>
</feature>
<reference evidence="2 3" key="1">
    <citation type="journal article" date="2016" name="Front. Microbiol.">
        <title>Comprehensive Phylogenetic Analysis of Bovine Non-aureus Staphylococci Species Based on Whole-Genome Sequencing.</title>
        <authorList>
            <person name="Naushad S."/>
            <person name="Barkema H.W."/>
            <person name="Luby C."/>
            <person name="Condas L.A."/>
            <person name="Nobrega D.B."/>
            <person name="Carson D.A."/>
            <person name="De Buck J."/>
        </authorList>
    </citation>
    <scope>NUCLEOTIDE SEQUENCE [LARGE SCALE GENOMIC DNA]</scope>
    <source>
        <strain evidence="2 3">SNUC 3829</strain>
    </source>
</reference>
<dbReference type="InterPro" id="IPR003474">
    <property type="entry name" value="Glcn_transporter"/>
</dbReference>
<evidence type="ECO:0000313" key="2">
    <source>
        <dbReference type="EMBL" id="PTF56245.1"/>
    </source>
</evidence>
<keyword evidence="1" id="KW-1133">Transmembrane helix</keyword>
<feature type="transmembrane region" description="Helical" evidence="1">
    <location>
        <begin position="6"/>
        <end position="25"/>
    </location>
</feature>
<evidence type="ECO:0000313" key="3">
    <source>
        <dbReference type="Proteomes" id="UP000241208"/>
    </source>
</evidence>
<name>A0A2T4LNS5_9STAP</name>
<dbReference type="AlphaFoldDB" id="A0A2T4LNS5"/>
<sequence>MSLLSEHLPLISLIIGVAFLLFINIKLKINSILALIFSAIIVGLINGMKPMTILDTVKDGLGSTLGSLALIIGFGAVLGKIMVDSGAAQRIASTLISKFGVKNVQWALIIIGAVF</sequence>
<dbReference type="GO" id="GO:0015128">
    <property type="term" value="F:gluconate transmembrane transporter activity"/>
    <property type="evidence" value="ECO:0007669"/>
    <property type="project" value="InterPro"/>
</dbReference>
<dbReference type="Pfam" id="PF02447">
    <property type="entry name" value="GntP_permease"/>
    <property type="match status" value="1"/>
</dbReference>
<gene>
    <name evidence="2" type="ORF">BUY34_13805</name>
</gene>
<protein>
    <submittedName>
        <fullName evidence="2">Gluconate permease</fullName>
    </submittedName>
</protein>
<dbReference type="GO" id="GO:0005886">
    <property type="term" value="C:plasma membrane"/>
    <property type="evidence" value="ECO:0007669"/>
    <property type="project" value="TreeGrafter"/>
</dbReference>
<comment type="caution">
    <text evidence="2">The sequence shown here is derived from an EMBL/GenBank/DDBJ whole genome shotgun (WGS) entry which is preliminary data.</text>
</comment>
<dbReference type="EMBL" id="PYZR01000397">
    <property type="protein sequence ID" value="PTF56245.1"/>
    <property type="molecule type" value="Genomic_DNA"/>
</dbReference>
<feature type="non-terminal residue" evidence="2">
    <location>
        <position position="115"/>
    </location>
</feature>
<keyword evidence="1" id="KW-0812">Transmembrane</keyword>